<dbReference type="OrthoDB" id="284266at2759"/>
<reference evidence="2" key="1">
    <citation type="journal article" date="2006" name="PLoS Biol.">
        <title>Macronuclear genome sequence of the ciliate Tetrahymena thermophila, a model eukaryote.</title>
        <authorList>
            <person name="Eisen J.A."/>
            <person name="Coyne R.S."/>
            <person name="Wu M."/>
            <person name="Wu D."/>
            <person name="Thiagarajan M."/>
            <person name="Wortman J.R."/>
            <person name="Badger J.H."/>
            <person name="Ren Q."/>
            <person name="Amedeo P."/>
            <person name="Jones K.M."/>
            <person name="Tallon L.J."/>
            <person name="Delcher A.L."/>
            <person name="Salzberg S.L."/>
            <person name="Silva J.C."/>
            <person name="Haas B.J."/>
            <person name="Majoros W.H."/>
            <person name="Farzad M."/>
            <person name="Carlton J.M."/>
            <person name="Smith R.K. Jr."/>
            <person name="Garg J."/>
            <person name="Pearlman R.E."/>
            <person name="Karrer K.M."/>
            <person name="Sun L."/>
            <person name="Manning G."/>
            <person name="Elde N.C."/>
            <person name="Turkewitz A.P."/>
            <person name="Asai D.J."/>
            <person name="Wilkes D.E."/>
            <person name="Wang Y."/>
            <person name="Cai H."/>
            <person name="Collins K."/>
            <person name="Stewart B.A."/>
            <person name="Lee S.R."/>
            <person name="Wilamowska K."/>
            <person name="Weinberg Z."/>
            <person name="Ruzzo W.L."/>
            <person name="Wloga D."/>
            <person name="Gaertig J."/>
            <person name="Frankel J."/>
            <person name="Tsao C.-C."/>
            <person name="Gorovsky M.A."/>
            <person name="Keeling P.J."/>
            <person name="Waller R.F."/>
            <person name="Patron N.J."/>
            <person name="Cherry J.M."/>
            <person name="Stover N.A."/>
            <person name="Krieger C.J."/>
            <person name="del Toro C."/>
            <person name="Ryder H.F."/>
            <person name="Williamson S.C."/>
            <person name="Barbeau R.A."/>
            <person name="Hamilton E.P."/>
            <person name="Orias E."/>
        </authorList>
    </citation>
    <scope>NUCLEOTIDE SEQUENCE [LARGE SCALE GENOMIC DNA]</scope>
    <source>
        <strain evidence="2">SB210</strain>
    </source>
</reference>
<dbReference type="EMBL" id="GG662698">
    <property type="protein sequence ID" value="EAR84647.2"/>
    <property type="molecule type" value="Genomic_DNA"/>
</dbReference>
<evidence type="ECO:0000313" key="1">
    <source>
        <dbReference type="EMBL" id="EAR84647.2"/>
    </source>
</evidence>
<dbReference type="Proteomes" id="UP000009168">
    <property type="component" value="Unassembled WGS sequence"/>
</dbReference>
<dbReference type="AlphaFoldDB" id="I7LZR0"/>
<name>I7LZR0_TETTS</name>
<dbReference type="RefSeq" id="XP_001032310.2">
    <property type="nucleotide sequence ID" value="XM_001032310.2"/>
</dbReference>
<dbReference type="GeneID" id="7841655"/>
<accession>I7LZR0</accession>
<sequence>MLKFFATGEHFKDKIDPPRFPPCYASAGEGARIENRNYSDQFSYDFKQAAKRQHTSVDYSKQYNTINNNYSDQNKFFQSKYNKISQEKQQLTATGQTDHRQQNLEICNHQSNWKIVKERSFANQARLPSEQIRQSQVIQKQDFESQKQSQSDFMKKSQSSYLNRENLFVTKPLVRLDKDFKEQPLLRNVLTVSDDTPNWCQTVNKFYTVENFDLSKKSRFKPSLNTDIFGNKIQKYENNFLFKCIEPNSSLRFEQKKMIVADKSSVADMKKLTKEDLKRGKCKIEWNEQISKQKFDNPPPIRKIGFTQEPFIKQLERKRHPNKLALNKIGESETYTKIDKERLTQLKIGHGTPQTLNPLKY</sequence>
<keyword evidence="2" id="KW-1185">Reference proteome</keyword>
<gene>
    <name evidence="1" type="ORF">TTHERM_00649160</name>
</gene>
<proteinExistence type="predicted"/>
<organism evidence="1 2">
    <name type="scientific">Tetrahymena thermophila (strain SB210)</name>
    <dbReference type="NCBI Taxonomy" id="312017"/>
    <lineage>
        <taxon>Eukaryota</taxon>
        <taxon>Sar</taxon>
        <taxon>Alveolata</taxon>
        <taxon>Ciliophora</taxon>
        <taxon>Intramacronucleata</taxon>
        <taxon>Oligohymenophorea</taxon>
        <taxon>Hymenostomatida</taxon>
        <taxon>Tetrahymenina</taxon>
        <taxon>Tetrahymenidae</taxon>
        <taxon>Tetrahymena</taxon>
    </lineage>
</organism>
<protein>
    <submittedName>
        <fullName evidence="1">Uncharacterized protein</fullName>
    </submittedName>
</protein>
<evidence type="ECO:0000313" key="2">
    <source>
        <dbReference type="Proteomes" id="UP000009168"/>
    </source>
</evidence>
<dbReference type="eggNOG" id="ENOG502SNWN">
    <property type="taxonomic scope" value="Eukaryota"/>
</dbReference>
<dbReference type="KEGG" id="tet:TTHERM_00649160"/>
<dbReference type="InParanoid" id="I7LZR0"/>